<name>A0AB34JTN7_PRYPA</name>
<keyword evidence="2" id="KW-0732">Signal</keyword>
<evidence type="ECO:0000256" key="2">
    <source>
        <dbReference type="SAM" id="SignalP"/>
    </source>
</evidence>
<gene>
    <name evidence="3" type="ORF">AB1Y20_019323</name>
</gene>
<keyword evidence="1" id="KW-0812">Transmembrane</keyword>
<evidence type="ECO:0000256" key="1">
    <source>
        <dbReference type="SAM" id="Phobius"/>
    </source>
</evidence>
<comment type="caution">
    <text evidence="3">The sequence shown here is derived from an EMBL/GenBank/DDBJ whole genome shotgun (WGS) entry which is preliminary data.</text>
</comment>
<proteinExistence type="predicted"/>
<reference evidence="3 4" key="1">
    <citation type="journal article" date="2024" name="Science">
        <title>Giant polyketide synthase enzymes in the biosynthesis of giant marine polyether toxins.</title>
        <authorList>
            <person name="Fallon T.R."/>
            <person name="Shende V.V."/>
            <person name="Wierzbicki I.H."/>
            <person name="Pendleton A.L."/>
            <person name="Watervoot N.F."/>
            <person name="Auber R.P."/>
            <person name="Gonzalez D.J."/>
            <person name="Wisecaver J.H."/>
            <person name="Moore B.S."/>
        </authorList>
    </citation>
    <scope>NUCLEOTIDE SEQUENCE [LARGE SCALE GENOMIC DNA]</scope>
    <source>
        <strain evidence="3 4">12B1</strain>
    </source>
</reference>
<accession>A0AB34JTN7</accession>
<dbReference type="EMBL" id="JBGBPQ010000005">
    <property type="protein sequence ID" value="KAL1524428.1"/>
    <property type="molecule type" value="Genomic_DNA"/>
</dbReference>
<protein>
    <submittedName>
        <fullName evidence="3">Uncharacterized protein</fullName>
    </submittedName>
</protein>
<feature type="signal peptide" evidence="2">
    <location>
        <begin position="1"/>
        <end position="39"/>
    </location>
</feature>
<evidence type="ECO:0000313" key="4">
    <source>
        <dbReference type="Proteomes" id="UP001515480"/>
    </source>
</evidence>
<feature type="chain" id="PRO_5044194225" evidence="2">
    <location>
        <begin position="40"/>
        <end position="860"/>
    </location>
</feature>
<evidence type="ECO:0000313" key="3">
    <source>
        <dbReference type="EMBL" id="KAL1524428.1"/>
    </source>
</evidence>
<sequence>MCSSIHQSLQTYRRGLHRAIMPMRPMLLLALASPTAAVAAPPLTGLVQRGFGATAAVMRTLARAGGQEAQRGRQLGLESLCGSHEAFVATFTSTLQSSLYSSGTARLSDAAIGELAQSAASCICSSDFSLVEPEYMQVWARIATEQPLDAALVRRTLIKLMSRRGLCSTSCRAFQVAYLNALGGAQLNFPQAGSMGQMIPQWTSWPAEMSAPPEKLHSMLSAGVDCMCGADWSSIPTSLVESLLRLNPTGSAGTPTDEIIQELDMEEKMYAFLLSPGFLCGDTCRSFVAAFLDVALANAQGFASFVGAKFAAAVIPAADFNFPPLVNDQEREHLVSGSWKCVCHEMNFNSMFAILKDAVPKLAAPEATLGDAYTLFRNYVVFSYSSEGGSCSANCLATNNAELGMVARMLNLLPLGYLAGVFEGGVGVSAAAAATDRSHLQVRLGTRPTLPNVNPVALATTANDALVAAAHAAGSCMCDLDIGELMDKTVGTDGFKESCGAMPFVCASCAQYAVCSSAACAGSRDCNDVDCLQPGDCAACAPYAGCNPFAGVKPSTVYTVAKRVVNEYACSSAHCRATFEKLYAAVDASLVTHPTCSVEVLSECERCMVCMDGSAVDSLGEACTQHCARECLGDIGASPTYADEGLFWGACVLSKSCPASDGAPLLLEWSLRVSGGKSTATIASAVAAYCKISTADVQVVAHPPDRYTVYITTRSPVDQKVVQGALQQLDATSATKAFLFRVDHVEGNATVVASASAAPQQEAVEPDSSLGGGTIFLILLLVAGVGTALFLAGRRYAKSSPTVARALGGAAGQGINQVAPSHVFVEQGMSSSYTAPQLTSTTCGSLSSVPLPSTQPPGRM</sequence>
<keyword evidence="4" id="KW-1185">Reference proteome</keyword>
<feature type="transmembrane region" description="Helical" evidence="1">
    <location>
        <begin position="770"/>
        <end position="792"/>
    </location>
</feature>
<dbReference type="AlphaFoldDB" id="A0AB34JTN7"/>
<keyword evidence="1" id="KW-1133">Transmembrane helix</keyword>
<organism evidence="3 4">
    <name type="scientific">Prymnesium parvum</name>
    <name type="common">Toxic golden alga</name>
    <dbReference type="NCBI Taxonomy" id="97485"/>
    <lineage>
        <taxon>Eukaryota</taxon>
        <taxon>Haptista</taxon>
        <taxon>Haptophyta</taxon>
        <taxon>Prymnesiophyceae</taxon>
        <taxon>Prymnesiales</taxon>
        <taxon>Prymnesiaceae</taxon>
        <taxon>Prymnesium</taxon>
    </lineage>
</organism>
<keyword evidence="1" id="KW-0472">Membrane</keyword>
<dbReference type="Proteomes" id="UP001515480">
    <property type="component" value="Unassembled WGS sequence"/>
</dbReference>